<dbReference type="InterPro" id="IPR020610">
    <property type="entry name" value="Thiolase_AS"/>
</dbReference>
<dbReference type="GO" id="GO:0003988">
    <property type="term" value="F:acetyl-CoA C-acyltransferase activity"/>
    <property type="evidence" value="ECO:0007669"/>
    <property type="project" value="UniProtKB-ARBA"/>
</dbReference>
<dbReference type="CDD" id="cd00751">
    <property type="entry name" value="thiolase"/>
    <property type="match status" value="1"/>
</dbReference>
<dbReference type="PROSITE" id="PS00099">
    <property type="entry name" value="THIOLASE_3"/>
    <property type="match status" value="1"/>
</dbReference>
<evidence type="ECO:0000256" key="4">
    <source>
        <dbReference type="ARBA" id="ARBA00023315"/>
    </source>
</evidence>
<organism evidence="8 9">
    <name type="scientific">Fasciolopsis buskii</name>
    <dbReference type="NCBI Taxonomy" id="27845"/>
    <lineage>
        <taxon>Eukaryota</taxon>
        <taxon>Metazoa</taxon>
        <taxon>Spiralia</taxon>
        <taxon>Lophotrochozoa</taxon>
        <taxon>Platyhelminthes</taxon>
        <taxon>Trematoda</taxon>
        <taxon>Digenea</taxon>
        <taxon>Plagiorchiida</taxon>
        <taxon>Echinostomata</taxon>
        <taxon>Echinostomatoidea</taxon>
        <taxon>Fasciolidae</taxon>
        <taxon>Fasciolopsis</taxon>
    </lineage>
</organism>
<dbReference type="Pfam" id="PF00108">
    <property type="entry name" value="Thiolase_N"/>
    <property type="match status" value="1"/>
</dbReference>
<dbReference type="InterPro" id="IPR020613">
    <property type="entry name" value="Thiolase_CS"/>
</dbReference>
<dbReference type="NCBIfam" id="TIGR01930">
    <property type="entry name" value="AcCoA-C-Actrans"/>
    <property type="match status" value="1"/>
</dbReference>
<dbReference type="PROSITE" id="PS00098">
    <property type="entry name" value="THIOLASE_1"/>
    <property type="match status" value="1"/>
</dbReference>
<evidence type="ECO:0000256" key="3">
    <source>
        <dbReference type="ARBA" id="ARBA00022679"/>
    </source>
</evidence>
<evidence type="ECO:0000256" key="5">
    <source>
        <dbReference type="SAM" id="MobiDB-lite"/>
    </source>
</evidence>
<comment type="caution">
    <text evidence="8">The sequence shown here is derived from an EMBL/GenBank/DDBJ whole genome shotgun (WGS) entry which is preliminary data.</text>
</comment>
<keyword evidence="9" id="KW-1185">Reference proteome</keyword>
<dbReference type="InterPro" id="IPR020616">
    <property type="entry name" value="Thiolase_N"/>
</dbReference>
<dbReference type="PANTHER" id="PTHR18919:SF107">
    <property type="entry name" value="ACETYL-COA ACETYLTRANSFERASE, CYTOSOLIC"/>
    <property type="match status" value="1"/>
</dbReference>
<feature type="domain" description="Thiolase N-terminal" evidence="6">
    <location>
        <begin position="468"/>
        <end position="752"/>
    </location>
</feature>
<sequence length="895" mass="96224">MTPSGASFANAEDGRSETGSAPQCTMSLIQAWERREDIQSTQPHVDVTDAWSSDGGSVSSSSCGSDRPGSVHEDAVQDLDAQSNYQLSADLSLDENAQTGASYLKRARVFTSEEAINQAIDRWQAYIRLCTRALGRLRQQLVDSYVPFALEQHRNGANKNNTTRSAALLDDDRQSIEAHRPFGRRHRALRNMLRHSVKVANQRHQSCVSRFAIVSNRLAKWRKPSSTQRCRYRDPTTTTWENSCMNQCLPLLPVCAHHLVLLNPAPQLPTCKAVGEIASGVDHKPVPPPNSEIQTDGTCSAVKELIGEEQSKKAPKSNNCTGKKIPFSRNSRATIVEVSTSALASVADLQLPTQYLLQRCAGDGSGRPCMEPVIAWSTDSRCIQHICCSSLYHPRSTSWNRPEVSPLQTTSLSDLPATESTSPADTQFHIIGDLHPRASVKAESDSALSLNAAMPSGDLPLRDGNLDVFIVGALRTPIGRMSGALAGLPAHKLGAVVIQQLLLGDSDEQNDFKAKVLSHLDEVIVGQVLTASTGQNPARQAAVLAGIPYSVPAWGVNMVCGSGLKAVCLAFDRLKVPSTDGGWIIAGGQESMSQAPHATPAGCSVRRGGMQNTAGLPHLGDFCLVDTVLHDGLTDAFCGKLMGFTAETIANKFGITREQQDEFAFRSQEKYAAAERGGLFVGEIVRVQIPPTIKKCTDPVIQSKDEFPRPDTTIEGLGRLKPAFCDETGHGTVTAGNASGVNDGAAFVLLCRGDQLAHLGSRKPLARIVDWHQVGLEPELMGLGPVQAIRGLLNKVKWSMDSVDVFEINEAFAAQTVAVARELNIPLDRLNVNGGSIALGHPLGCSGARVLVTLVHTLHRLAREKRSDARPVRRGITALCIGGGMGIAMALESCC</sequence>
<evidence type="ECO:0000256" key="2">
    <source>
        <dbReference type="ARBA" id="ARBA00010982"/>
    </source>
</evidence>
<feature type="domain" description="Thiolase C-terminal" evidence="7">
    <location>
        <begin position="763"/>
        <end position="892"/>
    </location>
</feature>
<dbReference type="PROSITE" id="PS00737">
    <property type="entry name" value="THIOLASE_2"/>
    <property type="match status" value="1"/>
</dbReference>
<dbReference type="InterPro" id="IPR002155">
    <property type="entry name" value="Thiolase"/>
</dbReference>
<keyword evidence="4" id="KW-0012">Acyltransferase</keyword>
<dbReference type="InterPro" id="IPR020617">
    <property type="entry name" value="Thiolase_C"/>
</dbReference>
<dbReference type="InterPro" id="IPR016039">
    <property type="entry name" value="Thiolase-like"/>
</dbReference>
<protein>
    <submittedName>
        <fullName evidence="8">Acetyl-CoA acetyltransferase</fullName>
    </submittedName>
</protein>
<dbReference type="Pfam" id="PF02803">
    <property type="entry name" value="Thiolase_C"/>
    <property type="match status" value="1"/>
</dbReference>
<evidence type="ECO:0000313" key="9">
    <source>
        <dbReference type="Proteomes" id="UP000728185"/>
    </source>
</evidence>
<dbReference type="OrthoDB" id="5404651at2759"/>
<name>A0A8E0RPH0_9TREM</name>
<evidence type="ECO:0000259" key="6">
    <source>
        <dbReference type="Pfam" id="PF00108"/>
    </source>
</evidence>
<dbReference type="Gene3D" id="3.40.47.10">
    <property type="match status" value="1"/>
</dbReference>
<comment type="pathway">
    <text evidence="1">Lipid metabolism.</text>
</comment>
<feature type="region of interest" description="Disordered" evidence="5">
    <location>
        <begin position="1"/>
        <end position="72"/>
    </location>
</feature>
<proteinExistence type="inferred from homology"/>
<accession>A0A8E0RPH0</accession>
<feature type="compositionally biased region" description="Polar residues" evidence="5">
    <location>
        <begin position="17"/>
        <end position="28"/>
    </location>
</feature>
<dbReference type="EMBL" id="LUCM01008712">
    <property type="protein sequence ID" value="KAA0188014.1"/>
    <property type="molecule type" value="Genomic_DNA"/>
</dbReference>
<comment type="similarity">
    <text evidence="2">Belongs to the thiolase-like superfamily. Thiolase family.</text>
</comment>
<evidence type="ECO:0000313" key="8">
    <source>
        <dbReference type="EMBL" id="KAA0188014.1"/>
    </source>
</evidence>
<dbReference type="InterPro" id="IPR020615">
    <property type="entry name" value="Thiolase_acyl_enz_int_AS"/>
</dbReference>
<evidence type="ECO:0000259" key="7">
    <source>
        <dbReference type="Pfam" id="PF02803"/>
    </source>
</evidence>
<feature type="region of interest" description="Disordered" evidence="5">
    <location>
        <begin position="396"/>
        <end position="420"/>
    </location>
</feature>
<keyword evidence="3" id="KW-0808">Transferase</keyword>
<reference evidence="8" key="1">
    <citation type="submission" date="2019-05" db="EMBL/GenBank/DDBJ databases">
        <title>Annotation for the trematode Fasciolopsis buski.</title>
        <authorList>
            <person name="Choi Y.-J."/>
        </authorList>
    </citation>
    <scope>NUCLEOTIDE SEQUENCE</scope>
    <source>
        <strain evidence="8">HT</strain>
        <tissue evidence="8">Whole worm</tissue>
    </source>
</reference>
<gene>
    <name evidence="8" type="ORF">FBUS_08082</name>
</gene>
<dbReference type="PANTHER" id="PTHR18919">
    <property type="entry name" value="ACETYL-COA C-ACYLTRANSFERASE"/>
    <property type="match status" value="1"/>
</dbReference>
<feature type="compositionally biased region" description="Low complexity" evidence="5">
    <location>
        <begin position="52"/>
        <end position="68"/>
    </location>
</feature>
<dbReference type="SUPFAM" id="SSF53901">
    <property type="entry name" value="Thiolase-like"/>
    <property type="match status" value="2"/>
</dbReference>
<evidence type="ECO:0000256" key="1">
    <source>
        <dbReference type="ARBA" id="ARBA00005189"/>
    </source>
</evidence>
<dbReference type="AlphaFoldDB" id="A0A8E0RPH0"/>
<dbReference type="Proteomes" id="UP000728185">
    <property type="component" value="Unassembled WGS sequence"/>
</dbReference>